<dbReference type="PANTHER" id="PTHR34039:SF1">
    <property type="entry name" value="UPF0102 PROTEIN YRAN"/>
    <property type="match status" value="1"/>
</dbReference>
<dbReference type="InterPro" id="IPR011856">
    <property type="entry name" value="tRNA_endonuc-like_dom_sf"/>
</dbReference>
<dbReference type="InterPro" id="IPR003509">
    <property type="entry name" value="UPF0102_YraN-like"/>
</dbReference>
<organism evidence="1">
    <name type="scientific">marine sediment metagenome</name>
    <dbReference type="NCBI Taxonomy" id="412755"/>
    <lineage>
        <taxon>unclassified sequences</taxon>
        <taxon>metagenomes</taxon>
        <taxon>ecological metagenomes</taxon>
    </lineage>
</organism>
<protein>
    <submittedName>
        <fullName evidence="1">Uncharacterized protein</fullName>
    </submittedName>
</protein>
<dbReference type="InterPro" id="IPR011335">
    <property type="entry name" value="Restrct_endonuc-II-like"/>
</dbReference>
<dbReference type="HAMAP" id="MF_00048">
    <property type="entry name" value="UPF0102"/>
    <property type="match status" value="1"/>
</dbReference>
<dbReference type="AlphaFoldDB" id="A0A0F9F1B2"/>
<comment type="caution">
    <text evidence="1">The sequence shown here is derived from an EMBL/GenBank/DDBJ whole genome shotgun (WGS) entry which is preliminary data.</text>
</comment>
<dbReference type="NCBIfam" id="TIGR00252">
    <property type="entry name" value="YraN family protein"/>
    <property type="match status" value="1"/>
</dbReference>
<dbReference type="Pfam" id="PF02021">
    <property type="entry name" value="UPF0102"/>
    <property type="match status" value="1"/>
</dbReference>
<sequence>MNKSENKTGSKYSTGIYGEDKIVSYLKKRGWTILERNFRYQKKEVDIIASREDIIIFVEVKARNSNQFGRGFEAVDNHKKRHILSVARYYVEKYKLQNINIRFDVASIDCDVIRYIENAFQV</sequence>
<accession>A0A0F9F1B2</accession>
<dbReference type="Gene3D" id="3.40.1350.10">
    <property type="match status" value="1"/>
</dbReference>
<gene>
    <name evidence="1" type="ORF">LCGC14_2299480</name>
</gene>
<dbReference type="CDD" id="cd20736">
    <property type="entry name" value="PoNe_Nuclease"/>
    <property type="match status" value="1"/>
</dbReference>
<proteinExistence type="inferred from homology"/>
<dbReference type="SUPFAM" id="SSF52980">
    <property type="entry name" value="Restriction endonuclease-like"/>
    <property type="match status" value="1"/>
</dbReference>
<evidence type="ECO:0000313" key="1">
    <source>
        <dbReference type="EMBL" id="KKL51040.1"/>
    </source>
</evidence>
<reference evidence="1" key="1">
    <citation type="journal article" date="2015" name="Nature">
        <title>Complex archaea that bridge the gap between prokaryotes and eukaryotes.</title>
        <authorList>
            <person name="Spang A."/>
            <person name="Saw J.H."/>
            <person name="Jorgensen S.L."/>
            <person name="Zaremba-Niedzwiedzka K."/>
            <person name="Martijn J."/>
            <person name="Lind A.E."/>
            <person name="van Eijk R."/>
            <person name="Schleper C."/>
            <person name="Guy L."/>
            <person name="Ettema T.J."/>
        </authorList>
    </citation>
    <scope>NUCLEOTIDE SEQUENCE</scope>
</reference>
<dbReference type="EMBL" id="LAZR01032385">
    <property type="protein sequence ID" value="KKL51040.1"/>
    <property type="molecule type" value="Genomic_DNA"/>
</dbReference>
<dbReference type="PANTHER" id="PTHR34039">
    <property type="entry name" value="UPF0102 PROTEIN YRAN"/>
    <property type="match status" value="1"/>
</dbReference>
<name>A0A0F9F1B2_9ZZZZ</name>
<dbReference type="NCBIfam" id="NF009150">
    <property type="entry name" value="PRK12497.1-3"/>
    <property type="match status" value="1"/>
</dbReference>
<dbReference type="GO" id="GO:0003676">
    <property type="term" value="F:nucleic acid binding"/>
    <property type="evidence" value="ECO:0007669"/>
    <property type="project" value="InterPro"/>
</dbReference>